<dbReference type="AlphaFoldDB" id="V4AWY3"/>
<evidence type="ECO:0000313" key="3">
    <source>
        <dbReference type="Proteomes" id="UP000030746"/>
    </source>
</evidence>
<keyword evidence="3" id="KW-1185">Reference proteome</keyword>
<reference evidence="2 3" key="1">
    <citation type="journal article" date="2013" name="Nature">
        <title>Insights into bilaterian evolution from three spiralian genomes.</title>
        <authorList>
            <person name="Simakov O."/>
            <person name="Marletaz F."/>
            <person name="Cho S.J."/>
            <person name="Edsinger-Gonzales E."/>
            <person name="Havlak P."/>
            <person name="Hellsten U."/>
            <person name="Kuo D.H."/>
            <person name="Larsson T."/>
            <person name="Lv J."/>
            <person name="Arendt D."/>
            <person name="Savage R."/>
            <person name="Osoegawa K."/>
            <person name="de Jong P."/>
            <person name="Grimwood J."/>
            <person name="Chapman J.A."/>
            <person name="Shapiro H."/>
            <person name="Aerts A."/>
            <person name="Otillar R.P."/>
            <person name="Terry A.Y."/>
            <person name="Boore J.L."/>
            <person name="Grigoriev I.V."/>
            <person name="Lindberg D.R."/>
            <person name="Seaver E.C."/>
            <person name="Weisblat D.A."/>
            <person name="Putnam N.H."/>
            <person name="Rokhsar D.S."/>
        </authorList>
    </citation>
    <scope>NUCLEOTIDE SEQUENCE [LARGE SCALE GENOMIC DNA]</scope>
</reference>
<sequence>MNLKIPDKPATIPVTDFETAPELDPVMVESVPDDGDDEQIYHAQSQESKGEEKDLENTTIEGKGSNLSDDTSSESEDSESGMDTDISTVTKEEEEGFKVVESGMETDASTIQKRAREDD</sequence>
<dbReference type="KEGG" id="lgi:LOTGIDRAFT_173707"/>
<protein>
    <submittedName>
        <fullName evidence="2">Uncharacterized protein</fullName>
    </submittedName>
</protein>
<dbReference type="Proteomes" id="UP000030746">
    <property type="component" value="Unassembled WGS sequence"/>
</dbReference>
<evidence type="ECO:0000313" key="2">
    <source>
        <dbReference type="EMBL" id="ESO99565.1"/>
    </source>
</evidence>
<dbReference type="GeneID" id="20242485"/>
<dbReference type="HOGENOM" id="CLU_2064099_0_0_1"/>
<feature type="compositionally biased region" description="Acidic residues" evidence="1">
    <location>
        <begin position="71"/>
        <end position="82"/>
    </location>
</feature>
<dbReference type="CTD" id="20242485"/>
<proteinExistence type="predicted"/>
<organism evidence="2 3">
    <name type="scientific">Lottia gigantea</name>
    <name type="common">Giant owl limpet</name>
    <dbReference type="NCBI Taxonomy" id="225164"/>
    <lineage>
        <taxon>Eukaryota</taxon>
        <taxon>Metazoa</taxon>
        <taxon>Spiralia</taxon>
        <taxon>Lophotrochozoa</taxon>
        <taxon>Mollusca</taxon>
        <taxon>Gastropoda</taxon>
        <taxon>Patellogastropoda</taxon>
        <taxon>Lottioidea</taxon>
        <taxon>Lottiidae</taxon>
        <taxon>Lottia</taxon>
    </lineage>
</organism>
<evidence type="ECO:0000256" key="1">
    <source>
        <dbReference type="SAM" id="MobiDB-lite"/>
    </source>
</evidence>
<feature type="region of interest" description="Disordered" evidence="1">
    <location>
        <begin position="1"/>
        <end position="119"/>
    </location>
</feature>
<dbReference type="RefSeq" id="XP_009049727.1">
    <property type="nucleotide sequence ID" value="XM_009051479.1"/>
</dbReference>
<gene>
    <name evidence="2" type="ORF">LOTGIDRAFT_173707</name>
</gene>
<dbReference type="EMBL" id="KB201021">
    <property type="protein sequence ID" value="ESO99565.1"/>
    <property type="molecule type" value="Genomic_DNA"/>
</dbReference>
<accession>V4AWY3</accession>
<name>V4AWY3_LOTGI</name>